<dbReference type="InterPro" id="IPR002547">
    <property type="entry name" value="tRNA-bd_dom"/>
</dbReference>
<dbReference type="PROSITE" id="PS50886">
    <property type="entry name" value="TRBD"/>
    <property type="match status" value="1"/>
</dbReference>
<dbReference type="Proteomes" id="UP000612746">
    <property type="component" value="Unassembled WGS sequence"/>
</dbReference>
<keyword evidence="2 4" id="KW-0820">tRNA-binding</keyword>
<proteinExistence type="predicted"/>
<evidence type="ECO:0000256" key="2">
    <source>
        <dbReference type="ARBA" id="ARBA00022555"/>
    </source>
</evidence>
<dbReference type="GO" id="GO:0000049">
    <property type="term" value="F:tRNA binding"/>
    <property type="evidence" value="ECO:0007669"/>
    <property type="project" value="UniProtKB-UniRule"/>
</dbReference>
<evidence type="ECO:0000313" key="6">
    <source>
        <dbReference type="EMBL" id="KAG2173997.1"/>
    </source>
</evidence>
<sequence>MLTTYRVSRTLPQRLNWKIAFVSKVKYTTQDASEQPLIHRLNVQIGKIVQVERHPEAEHLYVEKVDLGEVTEENTPATRTIVSGIVKYMGIDDMLVSVQWLCSRWIYINKQVLVVGNMKPSKFRGILSQGMLLAASKGDQVELLEPASGSVVGERVQVDGLDELATPDTVLKPKQKVMEQVAEDLLTSDQCVATWKDMPLKTSAGWVRCKSIQNGNIS</sequence>
<dbReference type="Pfam" id="PF01588">
    <property type="entry name" value="tRNA_bind"/>
    <property type="match status" value="1"/>
</dbReference>
<gene>
    <name evidence="6" type="ORF">INT44_000111</name>
</gene>
<name>A0A8H7PHC4_9FUNG</name>
<keyword evidence="3 4" id="KW-0694">RNA-binding</keyword>
<evidence type="ECO:0000313" key="7">
    <source>
        <dbReference type="Proteomes" id="UP000612746"/>
    </source>
</evidence>
<comment type="caution">
    <text evidence="6">The sequence shown here is derived from an EMBL/GenBank/DDBJ whole genome shotgun (WGS) entry which is preliminary data.</text>
</comment>
<accession>A0A8H7PHC4</accession>
<dbReference type="InterPro" id="IPR051270">
    <property type="entry name" value="Tyrosine-tRNA_ligase_regulator"/>
</dbReference>
<evidence type="ECO:0000259" key="5">
    <source>
        <dbReference type="PROSITE" id="PS50886"/>
    </source>
</evidence>
<dbReference type="OrthoDB" id="19141at2759"/>
<evidence type="ECO:0000256" key="4">
    <source>
        <dbReference type="PROSITE-ProRule" id="PRU00209"/>
    </source>
</evidence>
<evidence type="ECO:0000256" key="3">
    <source>
        <dbReference type="ARBA" id="ARBA00022884"/>
    </source>
</evidence>
<dbReference type="SUPFAM" id="SSF50249">
    <property type="entry name" value="Nucleic acid-binding proteins"/>
    <property type="match status" value="1"/>
</dbReference>
<protein>
    <recommendedName>
        <fullName evidence="5">tRNA-binding domain-containing protein</fullName>
    </recommendedName>
</protein>
<feature type="domain" description="TRNA-binding" evidence="5">
    <location>
        <begin position="37"/>
        <end position="157"/>
    </location>
</feature>
<dbReference type="GO" id="GO:0004831">
    <property type="term" value="F:tyrosine-tRNA ligase activity"/>
    <property type="evidence" value="ECO:0007669"/>
    <property type="project" value="TreeGrafter"/>
</dbReference>
<reference evidence="6" key="1">
    <citation type="submission" date="2020-12" db="EMBL/GenBank/DDBJ databases">
        <title>Metabolic potential, ecology and presence of endohyphal bacteria is reflected in genomic diversity of Mucoromycotina.</title>
        <authorList>
            <person name="Muszewska A."/>
            <person name="Okrasinska A."/>
            <person name="Steczkiewicz K."/>
            <person name="Drgas O."/>
            <person name="Orlowska M."/>
            <person name="Perlinska-Lenart U."/>
            <person name="Aleksandrzak-Piekarczyk T."/>
            <person name="Szatraj K."/>
            <person name="Zielenkiewicz U."/>
            <person name="Pilsyk S."/>
            <person name="Malc E."/>
            <person name="Mieczkowski P."/>
            <person name="Kruszewska J.S."/>
            <person name="Biernat P."/>
            <person name="Pawlowska J."/>
        </authorList>
    </citation>
    <scope>NUCLEOTIDE SEQUENCE</scope>
    <source>
        <strain evidence="6">WA0000051536</strain>
    </source>
</reference>
<dbReference type="AlphaFoldDB" id="A0A8H7PHC4"/>
<evidence type="ECO:0000256" key="1">
    <source>
        <dbReference type="ARBA" id="ARBA00022490"/>
    </source>
</evidence>
<dbReference type="EMBL" id="JAEPRA010000017">
    <property type="protein sequence ID" value="KAG2173997.1"/>
    <property type="molecule type" value="Genomic_DNA"/>
</dbReference>
<organism evidence="6 7">
    <name type="scientific">Umbelopsis vinacea</name>
    <dbReference type="NCBI Taxonomy" id="44442"/>
    <lineage>
        <taxon>Eukaryota</taxon>
        <taxon>Fungi</taxon>
        <taxon>Fungi incertae sedis</taxon>
        <taxon>Mucoromycota</taxon>
        <taxon>Mucoromycotina</taxon>
        <taxon>Umbelopsidomycetes</taxon>
        <taxon>Umbelopsidales</taxon>
        <taxon>Umbelopsidaceae</taxon>
        <taxon>Umbelopsis</taxon>
    </lineage>
</organism>
<keyword evidence="1" id="KW-0963">Cytoplasm</keyword>
<dbReference type="Gene3D" id="2.40.50.140">
    <property type="entry name" value="Nucleic acid-binding proteins"/>
    <property type="match status" value="1"/>
</dbReference>
<dbReference type="PANTHER" id="PTHR11586:SF43">
    <property type="entry name" value="TYROSINE--TRNA LIGASE, CYTOPLASMIC"/>
    <property type="match status" value="1"/>
</dbReference>
<dbReference type="PANTHER" id="PTHR11586">
    <property type="entry name" value="TRNA-AMINOACYLATION COFACTOR ARC1 FAMILY MEMBER"/>
    <property type="match status" value="1"/>
</dbReference>
<keyword evidence="7" id="KW-1185">Reference proteome</keyword>
<dbReference type="InterPro" id="IPR012340">
    <property type="entry name" value="NA-bd_OB-fold"/>
</dbReference>